<dbReference type="Proteomes" id="UP000650833">
    <property type="component" value="Unassembled WGS sequence"/>
</dbReference>
<accession>A0A8H7QEY5</accession>
<comment type="caution">
    <text evidence="2">The sequence shown here is derived from an EMBL/GenBank/DDBJ whole genome shotgun (WGS) entry which is preliminary data.</text>
</comment>
<evidence type="ECO:0000256" key="1">
    <source>
        <dbReference type="SAM" id="Phobius"/>
    </source>
</evidence>
<sequence length="283" mass="31874">MSIISPASNSRIVTGSMVTVEWQNHEKNSTVFDISLLSNHDPFNKTLLLASNVNSGTRFVSIQLPKSTSIQQQISNNVYVIVLVNSENVSLACTGPLYLINKKEMTRISSSTTVKQVTQHTFVSQSLPYTPETIHDSSLQPLSQLPYTTSMSEKNTMESLTLTSVQVAGIAMGIVACSSFVLAMYIWGKFLWNNRRERLLLGDSPQEEVDETTNRYRHQQPQYQQQQSLSYSEDYALSTIHDTPQLSNLNFSQQKMYKMNDSAYFDHNGLPIPPTQAIYKSKN</sequence>
<dbReference type="AlphaFoldDB" id="A0A8H7QEY5"/>
<keyword evidence="3" id="KW-1185">Reference proteome</keyword>
<evidence type="ECO:0000313" key="2">
    <source>
        <dbReference type="EMBL" id="KAG2190186.1"/>
    </source>
</evidence>
<keyword evidence="1" id="KW-0472">Membrane</keyword>
<evidence type="ECO:0000313" key="3">
    <source>
        <dbReference type="Proteomes" id="UP000650833"/>
    </source>
</evidence>
<reference evidence="2" key="1">
    <citation type="submission" date="2020-12" db="EMBL/GenBank/DDBJ databases">
        <title>Metabolic potential, ecology and presence of endohyphal bacteria is reflected in genomic diversity of Mucoromycotina.</title>
        <authorList>
            <person name="Muszewska A."/>
            <person name="Okrasinska A."/>
            <person name="Steczkiewicz K."/>
            <person name="Drgas O."/>
            <person name="Orlowska M."/>
            <person name="Perlinska-Lenart U."/>
            <person name="Aleksandrzak-Piekarczyk T."/>
            <person name="Szatraj K."/>
            <person name="Zielenkiewicz U."/>
            <person name="Pilsyk S."/>
            <person name="Malc E."/>
            <person name="Mieczkowski P."/>
            <person name="Kruszewska J.S."/>
            <person name="Biernat P."/>
            <person name="Pawlowska J."/>
        </authorList>
    </citation>
    <scope>NUCLEOTIDE SEQUENCE</scope>
    <source>
        <strain evidence="2">CBS 226.32</strain>
    </source>
</reference>
<keyword evidence="1" id="KW-0812">Transmembrane</keyword>
<organism evidence="2 3">
    <name type="scientific">Mucor plumbeus</name>
    <dbReference type="NCBI Taxonomy" id="97098"/>
    <lineage>
        <taxon>Eukaryota</taxon>
        <taxon>Fungi</taxon>
        <taxon>Fungi incertae sedis</taxon>
        <taxon>Mucoromycota</taxon>
        <taxon>Mucoromycotina</taxon>
        <taxon>Mucoromycetes</taxon>
        <taxon>Mucorales</taxon>
        <taxon>Mucorineae</taxon>
        <taxon>Mucoraceae</taxon>
        <taxon>Mucor</taxon>
    </lineage>
</organism>
<dbReference type="EMBL" id="JAEPRC010001034">
    <property type="protein sequence ID" value="KAG2190186.1"/>
    <property type="molecule type" value="Genomic_DNA"/>
</dbReference>
<name>A0A8H7QEY5_9FUNG</name>
<dbReference type="OrthoDB" id="2239673at2759"/>
<proteinExistence type="predicted"/>
<feature type="transmembrane region" description="Helical" evidence="1">
    <location>
        <begin position="167"/>
        <end position="188"/>
    </location>
</feature>
<gene>
    <name evidence="2" type="ORF">INT46_007768</name>
</gene>
<keyword evidence="1" id="KW-1133">Transmembrane helix</keyword>
<protein>
    <submittedName>
        <fullName evidence="2">Uncharacterized protein</fullName>
    </submittedName>
</protein>